<evidence type="ECO:0000313" key="21">
    <source>
        <dbReference type="RefSeq" id="XP_022106046.1"/>
    </source>
</evidence>
<accession>A0A8B7ZRI1</accession>
<reference evidence="20 21" key="1">
    <citation type="submission" date="2025-04" db="UniProtKB">
        <authorList>
            <consortium name="RefSeq"/>
        </authorList>
    </citation>
    <scope>IDENTIFICATION</scope>
</reference>
<evidence type="ECO:0000256" key="11">
    <source>
        <dbReference type="ARBA" id="ARBA00023292"/>
    </source>
</evidence>
<keyword evidence="11 12" id="KW-0424">Laminin EGF-like domain</keyword>
<dbReference type="GeneID" id="110987545"/>
<dbReference type="FunFam" id="2.10.25.10:FF:000084">
    <property type="entry name" value="Laminin subunit alpha 3"/>
    <property type="match status" value="1"/>
</dbReference>
<feature type="disulfide bond" evidence="12">
    <location>
        <begin position="1379"/>
        <end position="1388"/>
    </location>
</feature>
<dbReference type="Pfam" id="PF00053">
    <property type="entry name" value="EGF_laminin"/>
    <property type="match status" value="14"/>
</dbReference>
<feature type="chain" id="PRO_5044665751" evidence="14">
    <location>
        <begin position="34"/>
        <end position="2110"/>
    </location>
</feature>
<dbReference type="Gene3D" id="2.60.120.260">
    <property type="entry name" value="Galactose-binding domain-like"/>
    <property type="match status" value="1"/>
</dbReference>
<evidence type="ECO:0000256" key="7">
    <source>
        <dbReference type="ARBA" id="ARBA00022889"/>
    </source>
</evidence>
<keyword evidence="10" id="KW-0325">Glycoprotein</keyword>
<dbReference type="FunFam" id="2.10.25.10:FF:000090">
    <property type="entry name" value="laminin subunit alpha"/>
    <property type="match status" value="3"/>
</dbReference>
<feature type="disulfide bond" evidence="12">
    <location>
        <begin position="779"/>
        <end position="788"/>
    </location>
</feature>
<gene>
    <name evidence="20 21" type="primary">LOC110987545</name>
</gene>
<dbReference type="SUPFAM" id="SSF57196">
    <property type="entry name" value="EGF/Laminin"/>
    <property type="match status" value="11"/>
</dbReference>
<keyword evidence="5" id="KW-0677">Repeat</keyword>
<evidence type="ECO:0000256" key="10">
    <source>
        <dbReference type="ARBA" id="ARBA00023180"/>
    </source>
</evidence>
<feature type="disulfide bond" evidence="12">
    <location>
        <begin position="876"/>
        <end position="885"/>
    </location>
</feature>
<evidence type="ECO:0000256" key="6">
    <source>
        <dbReference type="ARBA" id="ARBA00022869"/>
    </source>
</evidence>
<evidence type="ECO:0000313" key="19">
    <source>
        <dbReference type="Proteomes" id="UP000694845"/>
    </source>
</evidence>
<dbReference type="PRINTS" id="PR00011">
    <property type="entry name" value="EGFLAMININ"/>
</dbReference>
<feature type="domain" description="Laminin EGF-like" evidence="15">
    <location>
        <begin position="807"/>
        <end position="855"/>
    </location>
</feature>
<comment type="subcellular location">
    <subcellularLocation>
        <location evidence="1">Secreted</location>
        <location evidence="1">Extracellular space</location>
        <location evidence="1">Extracellular matrix</location>
        <location evidence="1">Basement membrane</location>
    </subcellularLocation>
</comment>
<dbReference type="SMART" id="SM00180">
    <property type="entry name" value="EGF_Lam"/>
    <property type="match status" value="16"/>
</dbReference>
<feature type="disulfide bond" evidence="12">
    <location>
        <begin position="1430"/>
        <end position="1439"/>
    </location>
</feature>
<dbReference type="GO" id="GO:0007155">
    <property type="term" value="P:cell adhesion"/>
    <property type="evidence" value="ECO:0007669"/>
    <property type="project" value="UniProtKB-KW"/>
</dbReference>
<feature type="domain" description="Laminin EGF-like" evidence="15">
    <location>
        <begin position="856"/>
        <end position="902"/>
    </location>
</feature>
<evidence type="ECO:0000259" key="16">
    <source>
        <dbReference type="PROSITE" id="PS51115"/>
    </source>
</evidence>
<keyword evidence="6" id="KW-0084">Basement membrane</keyword>
<dbReference type="InterPro" id="IPR000034">
    <property type="entry name" value="Laminin_IV"/>
</dbReference>
<dbReference type="Gene3D" id="2.10.25.10">
    <property type="entry name" value="Laminin"/>
    <property type="match status" value="13"/>
</dbReference>
<sequence>MVDRTSNMGSEMRLWTWMVLLVCLTHNYCTVSGQDTPSCQNSACYPPFIDLIQDLPNRTVTVTSTCGTPASDYELRFVGSEGDGYQRQTCNATDPENAHPAAALYDAVTSFFLLRPDLSTWWQSASGDRDVQLTLMLGDRFLFQGTTLVFRSLRPKSLFIEKSNNFGQAWLALQYYAISCSQTFPSVPVVEGAVKYLPICEEKYVVGDSSTEIPNSDIQQVQYNPAQKLGMEFSQEAVMRYFTITNIRITLGLPGSQTVLRNYFAVADWEVNGQCLCFGHAEQCQGEDASECVCQHNTAGRHCDRCLPLFNNKPWRAAVPGPNSANACEECDCNGFASSCVYDAVKGYGVCQNCAENTGGDNCQRCDDNYFRNPYTDPTNNDTCIDLTAPYPCSQYCWPCMCDVNGTQSNTICNETNGSCTCKLNVQNVLCDECKDTFFNLSALNPDGCQPCDCNSVGSLGSTNFCDKVSGQCICKANVEGSRCDTCKTGSYNLDAANPDGCTLCRCGLGASLSGLCNPDTGACACRTNITGRGCNQTFPGYYVPKLDGMTFEAELAIADKDVTMEERPTDTDTARHTGRGFLAVPVLTVVIFSNVTVPRTQAFEVVLRYESTSDFPGVRIELAQLVPTEYECQGTNMSGDPISFVSNIQAAGVGGSLQFGSACLNAASRYNISVVIGSSVSGPSATVLLDSVVLLPVLEDLDVFTSDMTSNLTRQAMRTCWEAAVSARSRVTVNRGECAQYEFAIMAEVYNGAIACSCNDAGTVPGTVCDLHSGQCQCVPGVTSQSCDYCKAYHYGYNTAAGCTPCACDINGAVLQSCNDNTGVCDCHANVVGDKCNACLAEHYGLYTGTGCVPCICAANYSLDNACDDTGQCNCKPGIGGLNCSQCAPGYYQLTTDGCTFCGCDPVGSAQSGCDDAGNCLCREGTMGDKCQVCKEGFYGFGPWSERGCAGCYCSSHSAQCTTASSWFRAQIASSWSLLNSGAVDPRWTGVTGSGAIVELNEVPILDISNPRLILELIAPTNATDFFFASPAIFHGDFRTAYGQSLTFFLSQSTDQGPFVNPAGDVFIDGIYANETLVAALPYAPNTDMNETEYQFKLHENYWRKGSLQGDQPTAEYMIRILTGIQSIRIRAKYNALPGESVFLYSVMLDYATQGDGSITGDSANFVENCTCPAEYMGLFCESCAPGYKRASLDLGPFSDCVPCECNGHSDLPCDPDSGVCQGCRDNTGGEFCQLCLDGYFGNATNGTPGDCQPCRCPGPTGSVNSFAPVCDDNGVCISCAEGHGGDYCQMCVTGYYGMPTDSLTNSGRCVPCSCNLSPGQCNTVTGECLNCTGNTTGHTCDVCDFGFWGTIDNCQACDCDPLGGFGNCSQDIGMCSCYPNVVGDRCTQCAANTWGFASGAGCTSCDCHPVATANQQTQCNLLTGQCECKPRVTGQKCDQCQQGYWNLDQECIPCQCNLEGTALDTCTDSGNCTCDLLTGQCSCKMETIAGRTCNRCGRIEEDGSEIVTEVFVGAFPNCEPCPECFQNWRQVFENMATLFREQHRTVRGLLDNYGNLTVPEVDYMLDFIRRNLSSAAVAIEVGTREIVDLEYIQVGFQQISDEVDNFTDLVTAIESNRLEQASRLGTVRLFAGSVVVGDGAVRNAQQLRQDLNALSSTQATQFQLGNGTWMDIQDMYTAIEVSEQHIQQLLQDVNRLLQDTELAAAERLQATQILNDGNRGVEYNQNSARLAQISAVQQAYPLASTAQNASAARQVALEVNGTMQGILDGVVSVRGQADAQAYRSEVARFNVTNAEDAARQAQSAAMSYKDIALSTKANMTSLYIQAIDTLVALRDAQARSEEARAIAQAIQNMTVRPSTEMGQLVSQINVASLTTSVVENLLQDATDKFGRAEQTRVSAASAQQEAESVGAQLQTIEYELTEAERVRTETTQRLMETDNNITSISSTASQVQQQANEALASGQQTSVAISTLLGGVRSTAQCFSARRNQAEDAANRASLAGTQASTAQQTYESSAEHTAALVPQIAAAKAQSSSNLSQVQAVADDAERLQGDLVTVQQMADLDALMTQYMTQRQQMEELSAKLEGLETSLDAILTNLDGAAGGTLQCN</sequence>
<feature type="coiled-coil region" evidence="13">
    <location>
        <begin position="2064"/>
        <end position="2098"/>
    </location>
</feature>
<feature type="disulfide bond" evidence="12">
    <location>
        <begin position="809"/>
        <end position="826"/>
    </location>
</feature>
<evidence type="ECO:0000256" key="4">
    <source>
        <dbReference type="ARBA" id="ARBA00022729"/>
    </source>
</evidence>
<evidence type="ECO:0000256" key="12">
    <source>
        <dbReference type="PROSITE-ProRule" id="PRU00460"/>
    </source>
</evidence>
<dbReference type="Pfam" id="PF21199">
    <property type="entry name" value="LAMININ_IV_B"/>
    <property type="match status" value="1"/>
</dbReference>
<dbReference type="GO" id="GO:0005604">
    <property type="term" value="C:basement membrane"/>
    <property type="evidence" value="ECO:0007669"/>
    <property type="project" value="UniProtKB-SubCell"/>
</dbReference>
<dbReference type="GO" id="GO:0009887">
    <property type="term" value="P:animal organ morphogenesis"/>
    <property type="evidence" value="ECO:0007669"/>
    <property type="project" value="TreeGrafter"/>
</dbReference>
<dbReference type="PROSITE" id="PS51117">
    <property type="entry name" value="LAMININ_NTER"/>
    <property type="match status" value="1"/>
</dbReference>
<dbReference type="PANTHER" id="PTHR10574:SF436">
    <property type="entry name" value="LAMININ SUBUNIT ALPHA-2"/>
    <property type="match status" value="1"/>
</dbReference>
<comment type="caution">
    <text evidence="12">Lacks conserved residue(s) required for the propagation of feature annotation.</text>
</comment>
<feature type="domain" description="Laminin N-terminal" evidence="18">
    <location>
        <begin position="40"/>
        <end position="274"/>
    </location>
</feature>
<dbReference type="OrthoDB" id="5985440at2759"/>
<feature type="domain" description="Laminin EGF-like" evidence="15">
    <location>
        <begin position="757"/>
        <end position="806"/>
    </location>
</feature>
<evidence type="ECO:0000256" key="13">
    <source>
        <dbReference type="SAM" id="Coils"/>
    </source>
</evidence>
<dbReference type="InterPro" id="IPR013015">
    <property type="entry name" value="Laminin_IV_B"/>
</dbReference>
<keyword evidence="2" id="KW-0964">Secreted</keyword>
<feature type="disulfide bond" evidence="12">
    <location>
        <begin position="828"/>
        <end position="837"/>
    </location>
</feature>
<feature type="domain" description="Laminin EGF-like" evidence="15">
    <location>
        <begin position="903"/>
        <end position="952"/>
    </location>
</feature>
<dbReference type="SMART" id="SM00136">
    <property type="entry name" value="LamNT"/>
    <property type="match status" value="1"/>
</dbReference>
<feature type="disulfide bond" evidence="12">
    <location>
        <begin position="856"/>
        <end position="868"/>
    </location>
</feature>
<dbReference type="Pfam" id="PF24973">
    <property type="entry name" value="EGF_LMN_ATRN"/>
    <property type="match status" value="1"/>
</dbReference>
<protein>
    <submittedName>
        <fullName evidence="20 21">Laminin subunit beta-1-like isoform X1</fullName>
    </submittedName>
</protein>
<evidence type="ECO:0000256" key="14">
    <source>
        <dbReference type="SAM" id="SignalP"/>
    </source>
</evidence>
<dbReference type="Proteomes" id="UP000694845">
    <property type="component" value="Unplaced"/>
</dbReference>
<dbReference type="PROSITE" id="PS51116">
    <property type="entry name" value="LAMININ_IVB"/>
    <property type="match status" value="1"/>
</dbReference>
<feature type="signal peptide" evidence="14">
    <location>
        <begin position="1"/>
        <end position="33"/>
    </location>
</feature>
<feature type="domain" description="Laminin IV type A" evidence="16">
    <location>
        <begin position="984"/>
        <end position="1170"/>
    </location>
</feature>
<organism evidence="19 21">
    <name type="scientific">Acanthaster planci</name>
    <name type="common">Crown-of-thorns starfish</name>
    <dbReference type="NCBI Taxonomy" id="133434"/>
    <lineage>
        <taxon>Eukaryota</taxon>
        <taxon>Metazoa</taxon>
        <taxon>Echinodermata</taxon>
        <taxon>Eleutherozoa</taxon>
        <taxon>Asterozoa</taxon>
        <taxon>Asteroidea</taxon>
        <taxon>Valvatacea</taxon>
        <taxon>Valvatida</taxon>
        <taxon>Acanthasteridae</taxon>
        <taxon>Acanthaster</taxon>
    </lineage>
</organism>
<proteinExistence type="predicted"/>
<keyword evidence="7" id="KW-0130">Cell adhesion</keyword>
<feature type="disulfide bond" evidence="12">
    <location>
        <begin position="923"/>
        <end position="932"/>
    </location>
</feature>
<evidence type="ECO:0000259" key="15">
    <source>
        <dbReference type="PROSITE" id="PS50027"/>
    </source>
</evidence>
<feature type="disulfide bond" evidence="12">
    <location>
        <begin position="475"/>
        <end position="484"/>
    </location>
</feature>
<dbReference type="InterPro" id="IPR000742">
    <property type="entry name" value="EGF"/>
</dbReference>
<dbReference type="InterPro" id="IPR056863">
    <property type="entry name" value="LMN_ATRN_NET-like_EGF"/>
</dbReference>
<name>A0A8B7ZRI1_ACAPL</name>
<evidence type="ECO:0000259" key="18">
    <source>
        <dbReference type="PROSITE" id="PS51117"/>
    </source>
</evidence>
<feature type="domain" description="Laminin EGF-like" evidence="15">
    <location>
        <begin position="1205"/>
        <end position="1255"/>
    </location>
</feature>
<feature type="domain" description="Laminin EGF-like" evidence="15">
    <location>
        <begin position="1407"/>
        <end position="1455"/>
    </location>
</feature>
<feature type="domain" description="Laminin EGF-like" evidence="15">
    <location>
        <begin position="400"/>
        <end position="451"/>
    </location>
</feature>
<dbReference type="PROSITE" id="PS50027">
    <property type="entry name" value="EGF_LAM_2"/>
    <property type="match status" value="9"/>
</dbReference>
<dbReference type="InterPro" id="IPR008211">
    <property type="entry name" value="Laminin_N"/>
</dbReference>
<dbReference type="FunFam" id="2.10.25.10:FF:000106">
    <property type="entry name" value="Heparan sulfate proteoglycan 2"/>
    <property type="match status" value="1"/>
</dbReference>
<feature type="disulfide bond" evidence="12">
    <location>
        <begin position="807"/>
        <end position="819"/>
    </location>
</feature>
<keyword evidence="9 12" id="KW-1015">Disulfide bond</keyword>
<dbReference type="PANTHER" id="PTHR10574">
    <property type="entry name" value="NETRIN/LAMININ-RELATED"/>
    <property type="match status" value="1"/>
</dbReference>
<dbReference type="Pfam" id="PF00052">
    <property type="entry name" value="Laminin_B"/>
    <property type="match status" value="1"/>
</dbReference>
<dbReference type="GO" id="GO:0009888">
    <property type="term" value="P:tissue development"/>
    <property type="evidence" value="ECO:0007669"/>
    <property type="project" value="TreeGrafter"/>
</dbReference>
<feature type="domain" description="Laminin EGF-like" evidence="15">
    <location>
        <begin position="452"/>
        <end position="504"/>
    </location>
</feature>
<dbReference type="SMART" id="SM00181">
    <property type="entry name" value="EGF"/>
    <property type="match status" value="5"/>
</dbReference>
<dbReference type="PROSITE" id="PS51115">
    <property type="entry name" value="LAMININ_IVA"/>
    <property type="match status" value="1"/>
</dbReference>
<evidence type="ECO:0000256" key="9">
    <source>
        <dbReference type="ARBA" id="ARBA00023157"/>
    </source>
</evidence>
<dbReference type="CDD" id="cd00055">
    <property type="entry name" value="EGF_Lam"/>
    <property type="match status" value="14"/>
</dbReference>
<evidence type="ECO:0000256" key="1">
    <source>
        <dbReference type="ARBA" id="ARBA00004302"/>
    </source>
</evidence>
<dbReference type="InterPro" id="IPR002049">
    <property type="entry name" value="LE_dom"/>
</dbReference>
<dbReference type="Pfam" id="PF00055">
    <property type="entry name" value="Laminin_N"/>
    <property type="match status" value="1"/>
</dbReference>
<dbReference type="PROSITE" id="PS01248">
    <property type="entry name" value="EGF_LAM_1"/>
    <property type="match status" value="5"/>
</dbReference>
<feature type="disulfide bond" evidence="12">
    <location>
        <begin position="1225"/>
        <end position="1234"/>
    </location>
</feature>
<feature type="domain" description="Laminin EGF-like" evidence="15">
    <location>
        <begin position="1359"/>
        <end position="1406"/>
    </location>
</feature>
<evidence type="ECO:0000256" key="2">
    <source>
        <dbReference type="ARBA" id="ARBA00022525"/>
    </source>
</evidence>
<keyword evidence="8 13" id="KW-0175">Coiled coil</keyword>
<feature type="domain" description="Laminin IV type B" evidence="17">
    <location>
        <begin position="544"/>
        <end position="751"/>
    </location>
</feature>
<evidence type="ECO:0000256" key="8">
    <source>
        <dbReference type="ARBA" id="ARBA00023054"/>
    </source>
</evidence>
<dbReference type="KEGG" id="aplc:110987545"/>
<feature type="disulfide bond" evidence="12">
    <location>
        <begin position="422"/>
        <end position="431"/>
    </location>
</feature>
<feature type="disulfide bond" evidence="12">
    <location>
        <begin position="903"/>
        <end position="915"/>
    </location>
</feature>
<evidence type="ECO:0000256" key="3">
    <source>
        <dbReference type="ARBA" id="ARBA00022530"/>
    </source>
</evidence>
<keyword evidence="3" id="KW-0272">Extracellular matrix</keyword>
<evidence type="ECO:0000259" key="17">
    <source>
        <dbReference type="PROSITE" id="PS51116"/>
    </source>
</evidence>
<keyword evidence="4 14" id="KW-0732">Signal</keyword>
<evidence type="ECO:0000313" key="20">
    <source>
        <dbReference type="RefSeq" id="XP_022106045.1"/>
    </source>
</evidence>
<dbReference type="InterPro" id="IPR050440">
    <property type="entry name" value="Laminin/Netrin_ECM"/>
</dbReference>
<evidence type="ECO:0000256" key="5">
    <source>
        <dbReference type="ARBA" id="ARBA00022737"/>
    </source>
</evidence>
<dbReference type="SMART" id="SM00281">
    <property type="entry name" value="LamB"/>
    <property type="match status" value="1"/>
</dbReference>
<keyword evidence="19" id="KW-1185">Reference proteome</keyword>
<dbReference type="RefSeq" id="XP_022106046.1">
    <property type="nucleotide sequence ID" value="XM_022250354.1"/>
</dbReference>
<dbReference type="RefSeq" id="XP_022106045.1">
    <property type="nucleotide sequence ID" value="XM_022250353.1"/>
</dbReference>